<proteinExistence type="predicted"/>
<dbReference type="GO" id="GO:0003677">
    <property type="term" value="F:DNA binding"/>
    <property type="evidence" value="ECO:0007669"/>
    <property type="project" value="UniProtKB-KW"/>
</dbReference>
<evidence type="ECO:0000256" key="2">
    <source>
        <dbReference type="ARBA" id="ARBA00023125"/>
    </source>
</evidence>
<gene>
    <name evidence="5" type="ORF">IAB36_07540</name>
</gene>
<dbReference type="InterPro" id="IPR023187">
    <property type="entry name" value="Tscrpt_reg_MarR-type_CS"/>
</dbReference>
<keyword evidence="2" id="KW-0238">DNA-binding</keyword>
<dbReference type="AlphaFoldDB" id="A0A9D1AKQ3"/>
<dbReference type="Proteomes" id="UP000886749">
    <property type="component" value="Unassembled WGS sequence"/>
</dbReference>
<keyword evidence="3" id="KW-0804">Transcription</keyword>
<dbReference type="InterPro" id="IPR036388">
    <property type="entry name" value="WH-like_DNA-bd_sf"/>
</dbReference>
<evidence type="ECO:0000256" key="3">
    <source>
        <dbReference type="ARBA" id="ARBA00023163"/>
    </source>
</evidence>
<dbReference type="InterPro" id="IPR000835">
    <property type="entry name" value="HTH_MarR-typ"/>
</dbReference>
<feature type="domain" description="HTH marR-type" evidence="4">
    <location>
        <begin position="1"/>
        <end position="134"/>
    </location>
</feature>
<dbReference type="PANTHER" id="PTHR33164">
    <property type="entry name" value="TRANSCRIPTIONAL REGULATOR, MARR FAMILY"/>
    <property type="match status" value="1"/>
</dbReference>
<keyword evidence="1" id="KW-0805">Transcription regulation</keyword>
<reference evidence="5" key="1">
    <citation type="submission" date="2020-10" db="EMBL/GenBank/DDBJ databases">
        <authorList>
            <person name="Gilroy R."/>
        </authorList>
    </citation>
    <scope>NUCLEOTIDE SEQUENCE</scope>
    <source>
        <strain evidence="5">CHK184-25365</strain>
    </source>
</reference>
<dbReference type="SUPFAM" id="SSF46785">
    <property type="entry name" value="Winged helix' DNA-binding domain"/>
    <property type="match status" value="1"/>
</dbReference>
<evidence type="ECO:0000256" key="1">
    <source>
        <dbReference type="ARBA" id="ARBA00023015"/>
    </source>
</evidence>
<dbReference type="Gene3D" id="1.10.10.10">
    <property type="entry name" value="Winged helix-like DNA-binding domain superfamily/Winged helix DNA-binding domain"/>
    <property type="match status" value="1"/>
</dbReference>
<dbReference type="PROSITE" id="PS01117">
    <property type="entry name" value="HTH_MARR_1"/>
    <property type="match status" value="1"/>
</dbReference>
<dbReference type="InterPro" id="IPR036390">
    <property type="entry name" value="WH_DNA-bd_sf"/>
</dbReference>
<dbReference type="Pfam" id="PF01047">
    <property type="entry name" value="MarR"/>
    <property type="match status" value="1"/>
</dbReference>
<evidence type="ECO:0000313" key="5">
    <source>
        <dbReference type="EMBL" id="HIR41663.1"/>
    </source>
</evidence>
<dbReference type="PROSITE" id="PS50995">
    <property type="entry name" value="HTH_MARR_2"/>
    <property type="match status" value="1"/>
</dbReference>
<organism evidence="5 6">
    <name type="scientific">Candidatus Egerieicola pullicola</name>
    <dbReference type="NCBI Taxonomy" id="2840775"/>
    <lineage>
        <taxon>Bacteria</taxon>
        <taxon>Bacillati</taxon>
        <taxon>Bacillota</taxon>
        <taxon>Clostridia</taxon>
        <taxon>Eubacteriales</taxon>
        <taxon>Oscillospiraceae</taxon>
        <taxon>Oscillospiraceae incertae sedis</taxon>
        <taxon>Candidatus Egerieicola</taxon>
    </lineage>
</organism>
<evidence type="ECO:0000313" key="6">
    <source>
        <dbReference type="Proteomes" id="UP000886749"/>
    </source>
</evidence>
<reference evidence="5" key="2">
    <citation type="journal article" date="2021" name="PeerJ">
        <title>Extensive microbial diversity within the chicken gut microbiome revealed by metagenomics and culture.</title>
        <authorList>
            <person name="Gilroy R."/>
            <person name="Ravi A."/>
            <person name="Getino M."/>
            <person name="Pursley I."/>
            <person name="Horton D.L."/>
            <person name="Alikhan N.F."/>
            <person name="Baker D."/>
            <person name="Gharbi K."/>
            <person name="Hall N."/>
            <person name="Watson M."/>
            <person name="Adriaenssens E.M."/>
            <person name="Foster-Nyarko E."/>
            <person name="Jarju S."/>
            <person name="Secka A."/>
            <person name="Antonio M."/>
            <person name="Oren A."/>
            <person name="Chaudhuri R.R."/>
            <person name="La Ragione R."/>
            <person name="Hildebrand F."/>
            <person name="Pallen M.J."/>
        </authorList>
    </citation>
    <scope>NUCLEOTIDE SEQUENCE</scope>
    <source>
        <strain evidence="5">CHK184-25365</strain>
    </source>
</reference>
<dbReference type="InterPro" id="IPR039422">
    <property type="entry name" value="MarR/SlyA-like"/>
</dbReference>
<sequence>MEPNFHYQIMVAHTDFQKKVLNRLRKAGLTAGQPKVLDYLKDHNGANQKAIAQGCHMEPASVSSVLAGMEHAGLISRQAEPGDRRSLRVYLTPLGEEKSRLTQQVFGELEAQALRGIRDTQRRELIALLVQVAENLKDEKGEAE</sequence>
<dbReference type="PANTHER" id="PTHR33164:SF64">
    <property type="entry name" value="TRANSCRIPTIONAL REGULATOR SLYA"/>
    <property type="match status" value="1"/>
</dbReference>
<comment type="caution">
    <text evidence="5">The sequence shown here is derived from an EMBL/GenBank/DDBJ whole genome shotgun (WGS) entry which is preliminary data.</text>
</comment>
<accession>A0A9D1AKQ3</accession>
<protein>
    <submittedName>
        <fullName evidence="5">MarR family transcriptional regulator</fullName>
    </submittedName>
</protein>
<dbReference type="EMBL" id="DVGY01000172">
    <property type="protein sequence ID" value="HIR41663.1"/>
    <property type="molecule type" value="Genomic_DNA"/>
</dbReference>
<name>A0A9D1AKQ3_9FIRM</name>
<dbReference type="SMART" id="SM00347">
    <property type="entry name" value="HTH_MARR"/>
    <property type="match status" value="1"/>
</dbReference>
<evidence type="ECO:0000259" key="4">
    <source>
        <dbReference type="PROSITE" id="PS50995"/>
    </source>
</evidence>
<dbReference type="GO" id="GO:0003700">
    <property type="term" value="F:DNA-binding transcription factor activity"/>
    <property type="evidence" value="ECO:0007669"/>
    <property type="project" value="InterPro"/>
</dbReference>
<dbReference type="GO" id="GO:0006950">
    <property type="term" value="P:response to stress"/>
    <property type="evidence" value="ECO:0007669"/>
    <property type="project" value="TreeGrafter"/>
</dbReference>